<dbReference type="AlphaFoldDB" id="A0A1I7SCY3"/>
<evidence type="ECO:0000256" key="1">
    <source>
        <dbReference type="SAM" id="SignalP"/>
    </source>
</evidence>
<gene>
    <name evidence="2" type="ORF">BXYJ_LOCUS3188</name>
</gene>
<keyword evidence="5" id="KW-1185">Reference proteome</keyword>
<name>A0A1I7SCY3_BURXY</name>
<protein>
    <submittedName>
        <fullName evidence="2">(pine wood nematode) hypothetical protein</fullName>
    </submittedName>
</protein>
<dbReference type="EMBL" id="CAJFCV020000002">
    <property type="protein sequence ID" value="CAG9093261.1"/>
    <property type="molecule type" value="Genomic_DNA"/>
</dbReference>
<feature type="chain" id="PRO_5035399812" evidence="1">
    <location>
        <begin position="18"/>
        <end position="74"/>
    </location>
</feature>
<evidence type="ECO:0000313" key="4">
    <source>
        <dbReference type="Proteomes" id="UP000095284"/>
    </source>
</evidence>
<sequence length="74" mass="8147">MRLLLVALFIALAVTLAFSDCAEGPCQSFCENICRVFSRNCTDHACKGRICEYHCSKPGLTDLPSNGGYFQVQL</sequence>
<dbReference type="Proteomes" id="UP000095284">
    <property type="component" value="Unplaced"/>
</dbReference>
<dbReference type="EMBL" id="CAJFDI010000002">
    <property type="protein sequence ID" value="CAD5213754.1"/>
    <property type="molecule type" value="Genomic_DNA"/>
</dbReference>
<reference evidence="3" key="2">
    <citation type="submission" date="2020-08" db="EMBL/GenBank/DDBJ databases">
        <authorList>
            <person name="Kikuchi T."/>
        </authorList>
    </citation>
    <scope>NUCLEOTIDE SEQUENCE</scope>
    <source>
        <strain evidence="2">Ka4C1</strain>
    </source>
</reference>
<evidence type="ECO:0000313" key="5">
    <source>
        <dbReference type="Proteomes" id="UP000659654"/>
    </source>
</evidence>
<organism evidence="4 6">
    <name type="scientific">Bursaphelenchus xylophilus</name>
    <name type="common">Pinewood nematode worm</name>
    <name type="synonym">Aphelenchoides xylophilus</name>
    <dbReference type="NCBI Taxonomy" id="6326"/>
    <lineage>
        <taxon>Eukaryota</taxon>
        <taxon>Metazoa</taxon>
        <taxon>Ecdysozoa</taxon>
        <taxon>Nematoda</taxon>
        <taxon>Chromadorea</taxon>
        <taxon>Rhabditida</taxon>
        <taxon>Tylenchina</taxon>
        <taxon>Tylenchomorpha</taxon>
        <taxon>Aphelenchoidea</taxon>
        <taxon>Aphelenchoididae</taxon>
        <taxon>Bursaphelenchus</taxon>
    </lineage>
</organism>
<accession>A0A1I7SCY3</accession>
<keyword evidence="1" id="KW-0732">Signal</keyword>
<evidence type="ECO:0000313" key="6">
    <source>
        <dbReference type="WBParaSite" id="BXY_1088700.1"/>
    </source>
</evidence>
<dbReference type="Proteomes" id="UP000659654">
    <property type="component" value="Unassembled WGS sequence"/>
</dbReference>
<evidence type="ECO:0000313" key="2">
    <source>
        <dbReference type="EMBL" id="CAD5213754.1"/>
    </source>
</evidence>
<reference evidence="6" key="1">
    <citation type="submission" date="2016-11" db="UniProtKB">
        <authorList>
            <consortium name="WormBaseParasite"/>
        </authorList>
    </citation>
    <scope>IDENTIFICATION</scope>
</reference>
<dbReference type="WBParaSite" id="BXY_1088700.1">
    <property type="protein sequence ID" value="BXY_1088700.1"/>
    <property type="gene ID" value="BXY_1088700"/>
</dbReference>
<feature type="signal peptide" evidence="1">
    <location>
        <begin position="1"/>
        <end position="17"/>
    </location>
</feature>
<proteinExistence type="predicted"/>
<dbReference type="Proteomes" id="UP000582659">
    <property type="component" value="Unassembled WGS sequence"/>
</dbReference>
<evidence type="ECO:0000313" key="3">
    <source>
        <dbReference type="EMBL" id="CAG9093261.1"/>
    </source>
</evidence>